<keyword evidence="1" id="KW-0812">Transmembrane</keyword>
<feature type="transmembrane region" description="Helical" evidence="1">
    <location>
        <begin position="6"/>
        <end position="21"/>
    </location>
</feature>
<proteinExistence type="predicted"/>
<dbReference type="Gene3D" id="1.10.10.10">
    <property type="entry name" value="Winged helix-like DNA-binding domain superfamily/Winged helix DNA-binding domain"/>
    <property type="match status" value="1"/>
</dbReference>
<dbReference type="PANTHER" id="PTHR23131:SF0">
    <property type="entry name" value="ENDORIBONUCLEASE LACTB2"/>
    <property type="match status" value="1"/>
</dbReference>
<organism evidence="3 4">
    <name type="scientific">Rubroshorea leprosula</name>
    <dbReference type="NCBI Taxonomy" id="152421"/>
    <lineage>
        <taxon>Eukaryota</taxon>
        <taxon>Viridiplantae</taxon>
        <taxon>Streptophyta</taxon>
        <taxon>Embryophyta</taxon>
        <taxon>Tracheophyta</taxon>
        <taxon>Spermatophyta</taxon>
        <taxon>Magnoliopsida</taxon>
        <taxon>eudicotyledons</taxon>
        <taxon>Gunneridae</taxon>
        <taxon>Pentapetalae</taxon>
        <taxon>rosids</taxon>
        <taxon>malvids</taxon>
        <taxon>Malvales</taxon>
        <taxon>Dipterocarpaceae</taxon>
        <taxon>Rubroshorea</taxon>
    </lineage>
</organism>
<reference evidence="3 4" key="1">
    <citation type="journal article" date="2021" name="Commun. Biol.">
        <title>The genome of Shorea leprosula (Dipterocarpaceae) highlights the ecological relevance of drought in aseasonal tropical rainforests.</title>
        <authorList>
            <person name="Ng K.K.S."/>
            <person name="Kobayashi M.J."/>
            <person name="Fawcett J.A."/>
            <person name="Hatakeyama M."/>
            <person name="Paape T."/>
            <person name="Ng C.H."/>
            <person name="Ang C.C."/>
            <person name="Tnah L.H."/>
            <person name="Lee C.T."/>
            <person name="Nishiyama T."/>
            <person name="Sese J."/>
            <person name="O'Brien M.J."/>
            <person name="Copetti D."/>
            <person name="Mohd Noor M.I."/>
            <person name="Ong R.C."/>
            <person name="Putra M."/>
            <person name="Sireger I.Z."/>
            <person name="Indrioko S."/>
            <person name="Kosugi Y."/>
            <person name="Izuno A."/>
            <person name="Isagi Y."/>
            <person name="Lee S.L."/>
            <person name="Shimizu K.K."/>
        </authorList>
    </citation>
    <scope>NUCLEOTIDE SEQUENCE [LARGE SCALE GENOMIC DNA]</scope>
    <source>
        <strain evidence="3">214</strain>
    </source>
</reference>
<dbReference type="FunFam" id="1.10.10.10:FF:000534">
    <property type="entry name" value="Metallo-hydrolase/oxidoreductase superfamily protein"/>
    <property type="match status" value="1"/>
</dbReference>
<sequence>MERITVGYFSLFFTILLHCRNRRNREASILRAIDDGAETLFDIVANVYSGVDRSFWIPAASNVRLHVDHLAQQNKLPKEFSIQKYQKTCGVHFLYRWICSYLRSRFLLNYQKLGISRLLIAGAVAGFGIYYYSMKSKLSSK</sequence>
<keyword evidence="4" id="KW-1185">Reference proteome</keyword>
<dbReference type="AlphaFoldDB" id="A0AAV5HY12"/>
<keyword evidence="1" id="KW-1133">Transmembrane helix</keyword>
<gene>
    <name evidence="3" type="ORF">SLEP1_g4299</name>
</gene>
<feature type="domain" description="LACTB2 winged helix" evidence="2">
    <location>
        <begin position="39"/>
        <end position="75"/>
    </location>
</feature>
<evidence type="ECO:0000256" key="1">
    <source>
        <dbReference type="SAM" id="Phobius"/>
    </source>
</evidence>
<protein>
    <recommendedName>
        <fullName evidence="2">LACTB2 winged helix domain-containing protein</fullName>
    </recommendedName>
</protein>
<dbReference type="InterPro" id="IPR041516">
    <property type="entry name" value="LACTB2_WH"/>
</dbReference>
<dbReference type="InterPro" id="IPR036388">
    <property type="entry name" value="WH-like_DNA-bd_sf"/>
</dbReference>
<accession>A0AAV5HY12</accession>
<evidence type="ECO:0000313" key="3">
    <source>
        <dbReference type="EMBL" id="GKU90291.1"/>
    </source>
</evidence>
<name>A0AAV5HY12_9ROSI</name>
<keyword evidence="1" id="KW-0472">Membrane</keyword>
<dbReference type="Pfam" id="PF17778">
    <property type="entry name" value="WHD_BLACT"/>
    <property type="match status" value="1"/>
</dbReference>
<dbReference type="EMBL" id="BPVZ01000004">
    <property type="protein sequence ID" value="GKU90291.1"/>
    <property type="molecule type" value="Genomic_DNA"/>
</dbReference>
<dbReference type="InterPro" id="IPR050662">
    <property type="entry name" value="Sec-metab_biosynth-thioest"/>
</dbReference>
<comment type="caution">
    <text evidence="3">The sequence shown here is derived from an EMBL/GenBank/DDBJ whole genome shotgun (WGS) entry which is preliminary data.</text>
</comment>
<dbReference type="GO" id="GO:0009536">
    <property type="term" value="C:plastid"/>
    <property type="evidence" value="ECO:0007669"/>
    <property type="project" value="TreeGrafter"/>
</dbReference>
<evidence type="ECO:0000313" key="4">
    <source>
        <dbReference type="Proteomes" id="UP001054252"/>
    </source>
</evidence>
<feature type="transmembrane region" description="Helical" evidence="1">
    <location>
        <begin position="113"/>
        <end position="132"/>
    </location>
</feature>
<dbReference type="PANTHER" id="PTHR23131">
    <property type="entry name" value="ENDORIBONUCLEASE LACTB2"/>
    <property type="match status" value="1"/>
</dbReference>
<dbReference type="Proteomes" id="UP001054252">
    <property type="component" value="Unassembled WGS sequence"/>
</dbReference>
<evidence type="ECO:0000259" key="2">
    <source>
        <dbReference type="Pfam" id="PF17778"/>
    </source>
</evidence>